<feature type="region of interest" description="Disordered" evidence="13">
    <location>
        <begin position="538"/>
        <end position="566"/>
    </location>
</feature>
<dbReference type="InterPro" id="IPR018028">
    <property type="entry name" value="Catalase"/>
</dbReference>
<feature type="compositionally biased region" description="Polar residues" evidence="13">
    <location>
        <begin position="1110"/>
        <end position="1119"/>
    </location>
</feature>
<dbReference type="GO" id="GO:0042744">
    <property type="term" value="P:hydrogen peroxide catabolic process"/>
    <property type="evidence" value="ECO:0007669"/>
    <property type="project" value="UniProtKB-KW"/>
</dbReference>
<dbReference type="GO" id="GO:0020037">
    <property type="term" value="F:heme binding"/>
    <property type="evidence" value="ECO:0007669"/>
    <property type="project" value="InterPro"/>
</dbReference>
<dbReference type="CDD" id="cd08157">
    <property type="entry name" value="catalase_fungal"/>
    <property type="match status" value="1"/>
</dbReference>
<dbReference type="GO" id="GO:0004096">
    <property type="term" value="F:catalase activity"/>
    <property type="evidence" value="ECO:0007669"/>
    <property type="project" value="UniProtKB-EC"/>
</dbReference>
<dbReference type="EC" id="1.11.1.6" evidence="11"/>
<feature type="domain" description="Catalase core" evidence="15">
    <location>
        <begin position="46"/>
        <end position="433"/>
    </location>
</feature>
<evidence type="ECO:0000256" key="7">
    <source>
        <dbReference type="ARBA" id="ARBA00023002"/>
    </source>
</evidence>
<dbReference type="GO" id="GO:0005777">
    <property type="term" value="C:peroxisome"/>
    <property type="evidence" value="ECO:0007669"/>
    <property type="project" value="TreeGrafter"/>
</dbReference>
<evidence type="ECO:0000256" key="2">
    <source>
        <dbReference type="ARBA" id="ARBA00022559"/>
    </source>
</evidence>
<feature type="compositionally biased region" description="Basic residues" evidence="13">
    <location>
        <begin position="1217"/>
        <end position="1229"/>
    </location>
</feature>
<keyword evidence="7 11" id="KW-0560">Oxidoreductase</keyword>
<dbReference type="Proteomes" id="UP000076837">
    <property type="component" value="Unassembled WGS sequence"/>
</dbReference>
<feature type="compositionally biased region" description="Low complexity" evidence="13">
    <location>
        <begin position="819"/>
        <end position="839"/>
    </location>
</feature>
<feature type="region of interest" description="Disordered" evidence="13">
    <location>
        <begin position="1008"/>
        <end position="1282"/>
    </location>
</feature>
<feature type="compositionally biased region" description="Low complexity" evidence="13">
    <location>
        <begin position="1189"/>
        <end position="1207"/>
    </location>
</feature>
<accession>A0A163CA18</accession>
<feature type="region of interest" description="Disordered" evidence="13">
    <location>
        <begin position="650"/>
        <end position="686"/>
    </location>
</feature>
<dbReference type="InterPro" id="IPR020835">
    <property type="entry name" value="Catalase_sf"/>
</dbReference>
<feature type="domain" description="Zinc finger PHD-type" evidence="14">
    <location>
        <begin position="931"/>
        <end position="992"/>
    </location>
</feature>
<comment type="similarity">
    <text evidence="1 11">Belongs to the catalase family.</text>
</comment>
<feature type="compositionally biased region" description="Basic and acidic residues" evidence="13">
    <location>
        <begin position="856"/>
        <end position="865"/>
    </location>
</feature>
<reference evidence="16 17" key="1">
    <citation type="journal article" date="2016" name="Sci. Rep.">
        <title>Draft genome sequencing and secretome analysis of fungal phytopathogen Ascochyta rabiei provides insight into the necrotrophic effector repertoire.</title>
        <authorList>
            <person name="Verma S."/>
            <person name="Gazara R.K."/>
            <person name="Nizam S."/>
            <person name="Parween S."/>
            <person name="Chattopadhyay D."/>
            <person name="Verma P.K."/>
        </authorList>
    </citation>
    <scope>NUCLEOTIDE SEQUENCE [LARGE SCALE GENOMIC DNA]</scope>
    <source>
        <strain evidence="16 17">ArDII</strain>
    </source>
</reference>
<evidence type="ECO:0000256" key="5">
    <source>
        <dbReference type="ARBA" id="ARBA00022771"/>
    </source>
</evidence>
<dbReference type="GO" id="GO:0008270">
    <property type="term" value="F:zinc ion binding"/>
    <property type="evidence" value="ECO:0007669"/>
    <property type="project" value="UniProtKB-KW"/>
</dbReference>
<feature type="compositionally biased region" description="Basic and acidic residues" evidence="13">
    <location>
        <begin position="542"/>
        <end position="562"/>
    </location>
</feature>
<keyword evidence="17" id="KW-1185">Reference proteome</keyword>
<dbReference type="GO" id="GO:0005739">
    <property type="term" value="C:mitochondrion"/>
    <property type="evidence" value="ECO:0007669"/>
    <property type="project" value="TreeGrafter"/>
</dbReference>
<evidence type="ECO:0000256" key="3">
    <source>
        <dbReference type="ARBA" id="ARBA00022617"/>
    </source>
</evidence>
<dbReference type="SUPFAM" id="SSF57903">
    <property type="entry name" value="FYVE/PHD zinc finger"/>
    <property type="match status" value="1"/>
</dbReference>
<dbReference type="EMBL" id="JYNV01000221">
    <property type="protein sequence ID" value="KZM22313.1"/>
    <property type="molecule type" value="Genomic_DNA"/>
</dbReference>
<evidence type="ECO:0000256" key="9">
    <source>
        <dbReference type="ARBA" id="ARBA00023324"/>
    </source>
</evidence>
<dbReference type="InterPro" id="IPR002226">
    <property type="entry name" value="Catalase_haem_BS"/>
</dbReference>
<dbReference type="Pfam" id="PF06628">
    <property type="entry name" value="Catalase-rel"/>
    <property type="match status" value="1"/>
</dbReference>
<dbReference type="Gene3D" id="3.30.40.10">
    <property type="entry name" value="Zinc/RING finger domain, C3HC4 (zinc finger)"/>
    <property type="match status" value="1"/>
</dbReference>
<dbReference type="PROSITE" id="PS00438">
    <property type="entry name" value="CATALASE_2"/>
    <property type="match status" value="1"/>
</dbReference>
<dbReference type="InterPro" id="IPR024708">
    <property type="entry name" value="Catalase_AS"/>
</dbReference>
<name>A0A163CA18_DIDRA</name>
<evidence type="ECO:0000256" key="11">
    <source>
        <dbReference type="RuleBase" id="RU000498"/>
    </source>
</evidence>
<feature type="compositionally biased region" description="Basic and acidic residues" evidence="13">
    <location>
        <begin position="1068"/>
        <end position="1080"/>
    </location>
</feature>
<feature type="compositionally biased region" description="Basic residues" evidence="13">
    <location>
        <begin position="673"/>
        <end position="685"/>
    </location>
</feature>
<dbReference type="SUPFAM" id="SSF56634">
    <property type="entry name" value="Heme-dependent catalase-like"/>
    <property type="match status" value="1"/>
</dbReference>
<dbReference type="SMART" id="SM00249">
    <property type="entry name" value="PHD"/>
    <property type="match status" value="1"/>
</dbReference>
<dbReference type="InterPro" id="IPR001965">
    <property type="entry name" value="Znf_PHD"/>
</dbReference>
<dbReference type="InterPro" id="IPR019786">
    <property type="entry name" value="Zinc_finger_PHD-type_CS"/>
</dbReference>
<gene>
    <name evidence="16" type="ORF">ST47_g6570</name>
</gene>
<dbReference type="InterPro" id="IPR011614">
    <property type="entry name" value="Catalase_core"/>
</dbReference>
<comment type="catalytic activity">
    <reaction evidence="11">
        <text>2 H2O2 = O2 + 2 H2O</text>
        <dbReference type="Rhea" id="RHEA:20309"/>
        <dbReference type="ChEBI" id="CHEBI:15377"/>
        <dbReference type="ChEBI" id="CHEBI:15379"/>
        <dbReference type="ChEBI" id="CHEBI:16240"/>
        <dbReference type="EC" id="1.11.1.6"/>
    </reaction>
</comment>
<dbReference type="InterPro" id="IPR013083">
    <property type="entry name" value="Znf_RING/FYVE/PHD"/>
</dbReference>
<dbReference type="Pfam" id="PF00199">
    <property type="entry name" value="Catalase"/>
    <property type="match status" value="1"/>
</dbReference>
<keyword evidence="2 11" id="KW-0575">Peroxidase</keyword>
<dbReference type="PANTHER" id="PTHR11465">
    <property type="entry name" value="CATALASE"/>
    <property type="match status" value="1"/>
</dbReference>
<dbReference type="PROSITE" id="PS51402">
    <property type="entry name" value="CATALASE_3"/>
    <property type="match status" value="1"/>
</dbReference>
<evidence type="ECO:0000256" key="10">
    <source>
        <dbReference type="ARBA" id="ARBA00044729"/>
    </source>
</evidence>
<comment type="function">
    <text evidence="10 12">Catalyzes the degradation of hydrogen peroxide (H(2)O(2)) generated by peroxisomal oxidases to water and oxygen, thereby protecting cells from the toxic effects of hydrogen peroxide.</text>
</comment>
<feature type="region of interest" description="Disordered" evidence="13">
    <location>
        <begin position="805"/>
        <end position="922"/>
    </location>
</feature>
<dbReference type="Pfam" id="PF00628">
    <property type="entry name" value="PHD"/>
    <property type="match status" value="1"/>
</dbReference>
<feature type="compositionally biased region" description="Low complexity" evidence="13">
    <location>
        <begin position="870"/>
        <end position="881"/>
    </location>
</feature>
<keyword evidence="4 11" id="KW-0479">Metal-binding</keyword>
<keyword evidence="9 11" id="KW-0376">Hydrogen peroxide</keyword>
<feature type="compositionally biased region" description="Acidic residues" evidence="13">
    <location>
        <begin position="906"/>
        <end position="922"/>
    </location>
</feature>
<feature type="compositionally biased region" description="Basic and acidic residues" evidence="13">
    <location>
        <begin position="886"/>
        <end position="897"/>
    </location>
</feature>
<dbReference type="SMART" id="SM01060">
    <property type="entry name" value="Catalase"/>
    <property type="match status" value="1"/>
</dbReference>
<keyword evidence="8 11" id="KW-0408">Iron</keyword>
<evidence type="ECO:0000256" key="8">
    <source>
        <dbReference type="ARBA" id="ARBA00023004"/>
    </source>
</evidence>
<dbReference type="FunFam" id="2.40.180.10:FF:000001">
    <property type="entry name" value="Catalase"/>
    <property type="match status" value="1"/>
</dbReference>
<sequence>MSPQANGNGTNGTNGSAHAPTENKNGDLYRDYADDRNATSEEVTYTTSNGVPYPHPYEAQRAGENGPLLLQDFHLVDLLSHFDRERIPERVVHAKGAGAHGYYTTTDSLEDLCLADIFKQGKTCPISVRFSTVGGESGSHDCARDPRGFSVKFRSDEGNWDVVANNTPVFFLRDPAKFPHFIHTQKRHPSTHLTHADDSTNFWNYASQNPESIHQFMILFGDRGIPDGYRKMHGYIGHTHKLVNSKGEWVYMQLHFKSKQGTGFITQEDSANYSPDYSTKDLYQAIEKGDFPGWDVMVQTMTAKEAEELWENQKINVFDMTHVWPQDQFKLRKVGEFFLNENPQNYFAEIEQIAFNPAHLVPGIEPSADPVLQSRLFSYPDTHRHRIGANYQQLPVNAPRVPFRMGNFQRDGQMAFYNQGARPNYLSSIQPIQFKKRSVELNQVHGAFQGEAIAFLSEIRPEDFNAPRKLWEKVFDDGAKERFIKNISGHMETCTDEETIKRVISIFREVSDDIATRMEKATGIKGYAGISDLQFNGSHNGMTRDDSKRAANGKEKKYHERNGAPQKGTNGIPCWLLDPAAGGAPLGIWAVRWLAGWSTCNFVLSLVRIGQASRAPHLLSSNASPAIQDARPHLFSALGARVSVCREPRWRPSGEQGASRAAGHVGSSVPGVRRARPGWRQRQLHGGRAMSFTRSAAAVRSSEEALERIPVPSPAPPARPLCRRSLELQSFRPALRTPSVTSAPPTPELRASCRIHRAPRALRLLRRPSTAHCQFVAVAVTVTVTVSAANPSLPPLPVVVHRQSASLQPTIPSNRATVTATRAMSPRRSSRARTTQPPSNAQTAHSVSSSSVSSARTDRATRTDYKQASPHKSSTPHSLSSEEPEEPLHDAHMDRPLTRRRTREQDVDEDDPTKLDDDLDDDMVEEDEVTRCVCGYQEYPGPPSDATKSLEGDDLSGLFIQCDICKVWQHGGCVGIMDEAASPDEYFCEECRKDLHKVTTSPKGQKYSRYLPVYDQQHGKKARKSSVSKETVSPSSRHNDRNARASVDSLGKRRSTMNSRAAYDEDEVLRKVLEESKHEGAPPSENGNRKKRSRDDSEETKPEVKRQRTNSRTPSNSPVVESEDDSTKASAPKQKPRGAAARSQREKEQREKEREQERTEAANRRKGRAERRKADELEASEVTPTPTEEPIMPAIASASAPPEAPIETLKPAPAPRRGGRPPQKSRGRLGRNQYSRDTLPAVNGVSPANEVANSPQTSGTNGNNNGHDSSDGATGHKIAKTKNSRLHKLSWNDIMRPAGAMQSYIAQRQVEMAGEKASPAPAVQPPTNGEQHQAEAMHADTDLSAFKDLNTTQMMDYLSRDLVHWQKMVIDQKEK</sequence>
<dbReference type="PRINTS" id="PR00067">
    <property type="entry name" value="CATALASE"/>
</dbReference>
<evidence type="ECO:0000313" key="16">
    <source>
        <dbReference type="EMBL" id="KZM22313.1"/>
    </source>
</evidence>
<keyword evidence="3 11" id="KW-0349">Heme</keyword>
<evidence type="ECO:0000256" key="13">
    <source>
        <dbReference type="SAM" id="MobiDB-lite"/>
    </source>
</evidence>
<feature type="compositionally biased region" description="Basic and acidic residues" evidence="13">
    <location>
        <begin position="1093"/>
        <end position="1106"/>
    </location>
</feature>
<evidence type="ECO:0000256" key="4">
    <source>
        <dbReference type="ARBA" id="ARBA00022723"/>
    </source>
</evidence>
<feature type="compositionally biased region" description="Low complexity" evidence="13">
    <location>
        <begin position="1257"/>
        <end position="1267"/>
    </location>
</feature>
<dbReference type="InterPro" id="IPR010582">
    <property type="entry name" value="Catalase_immune_responsive"/>
</dbReference>
<comment type="caution">
    <text evidence="16">The sequence shown here is derived from an EMBL/GenBank/DDBJ whole genome shotgun (WGS) entry which is preliminary data.</text>
</comment>
<dbReference type="GO" id="GO:0042542">
    <property type="term" value="P:response to hydrogen peroxide"/>
    <property type="evidence" value="ECO:0007669"/>
    <property type="project" value="TreeGrafter"/>
</dbReference>
<dbReference type="InterPro" id="IPR019787">
    <property type="entry name" value="Znf_PHD-finger"/>
</dbReference>
<evidence type="ECO:0000256" key="12">
    <source>
        <dbReference type="RuleBase" id="RU004142"/>
    </source>
</evidence>
<feature type="region of interest" description="Disordered" evidence="13">
    <location>
        <begin position="1"/>
        <end position="31"/>
    </location>
</feature>
<protein>
    <recommendedName>
        <fullName evidence="11">Catalase</fullName>
        <ecNumber evidence="11">1.11.1.6</ecNumber>
    </recommendedName>
</protein>
<dbReference type="Gene3D" id="2.40.180.10">
    <property type="entry name" value="Catalase core domain"/>
    <property type="match status" value="1"/>
</dbReference>
<dbReference type="PANTHER" id="PTHR11465:SF62">
    <property type="entry name" value="CATALASE T"/>
    <property type="match status" value="1"/>
</dbReference>
<evidence type="ECO:0000256" key="6">
    <source>
        <dbReference type="ARBA" id="ARBA00022833"/>
    </source>
</evidence>
<proteinExistence type="inferred from homology"/>
<evidence type="ECO:0000259" key="14">
    <source>
        <dbReference type="SMART" id="SM00249"/>
    </source>
</evidence>
<evidence type="ECO:0000313" key="17">
    <source>
        <dbReference type="Proteomes" id="UP000076837"/>
    </source>
</evidence>
<evidence type="ECO:0000256" key="1">
    <source>
        <dbReference type="ARBA" id="ARBA00005329"/>
    </source>
</evidence>
<organism evidence="16 17">
    <name type="scientific">Didymella rabiei</name>
    <name type="common">Chickpea ascochyta blight fungus</name>
    <name type="synonym">Mycosphaerella rabiei</name>
    <dbReference type="NCBI Taxonomy" id="5454"/>
    <lineage>
        <taxon>Eukaryota</taxon>
        <taxon>Fungi</taxon>
        <taxon>Dikarya</taxon>
        <taxon>Ascomycota</taxon>
        <taxon>Pezizomycotina</taxon>
        <taxon>Dothideomycetes</taxon>
        <taxon>Pleosporomycetidae</taxon>
        <taxon>Pleosporales</taxon>
        <taxon>Pleosporineae</taxon>
        <taxon>Didymellaceae</taxon>
        <taxon>Ascochyta</taxon>
    </lineage>
</organism>
<feature type="compositionally biased region" description="Low complexity" evidence="13">
    <location>
        <begin position="1"/>
        <end position="15"/>
    </location>
</feature>
<dbReference type="PROSITE" id="PS01359">
    <property type="entry name" value="ZF_PHD_1"/>
    <property type="match status" value="1"/>
</dbReference>
<dbReference type="InterPro" id="IPR011011">
    <property type="entry name" value="Znf_FYVE_PHD"/>
</dbReference>
<feature type="compositionally biased region" description="Polar residues" evidence="13">
    <location>
        <begin position="805"/>
        <end position="818"/>
    </location>
</feature>
<keyword evidence="5" id="KW-0863">Zinc-finger</keyword>
<dbReference type="PROSITE" id="PS00437">
    <property type="entry name" value="CATALASE_1"/>
    <property type="match status" value="1"/>
</dbReference>
<feature type="region of interest" description="Disordered" evidence="13">
    <location>
        <begin position="1317"/>
        <end position="1336"/>
    </location>
</feature>
<evidence type="ECO:0000259" key="15">
    <source>
        <dbReference type="SMART" id="SM01060"/>
    </source>
</evidence>
<keyword evidence="6" id="KW-0862">Zinc</keyword>
<feature type="compositionally biased region" description="Basic and acidic residues" evidence="13">
    <location>
        <begin position="1143"/>
        <end position="1163"/>
    </location>
</feature>
<dbReference type="STRING" id="5454.A0A163CA18"/>